<sequence>MEEDNNAHKPTSRHRRIRLLVPLIAAMIVFFLLLLPTIITHTSIRHYLVHLVGNALSHTIEIEKIELSWLGKQRLQGVHIHADDNSLFLSVTEIHTTSSLLTILFGDTDLATTHIISPKLEVWTSAAAPSQHLASLQSQLQSGEKTKEKKNGNNVQFQFPFRGTIKLIDGTALIHKPTYTPVKIHHIQGEISSPSHERPFFFQAKAAIEHDTTAGHAQLSMTLDSAFKKNGRTLKLFDSQTQQLYSDAVGELSLSLENIPLVALDRLLLLVDSTTQGIISDTLGDHLDATGEIRLRKGVAHIALETSSPQLTSNIFAEVSSSHFAFTKMSRIDYVLTPAAMSRLWQLFPNQHHIQLTHPIAIKVLFDALTMPIKNNKPNFFPILASSITINQLEGIRSPMIGDLNIEDLRAKIDTYPDGNLFFCNVYVEALYDNKPAIFKAKSKTTSFPFLLHNILNSDAHQELFASIERIPTSLIDRLFNSQGVFMEAFGKTTTASISYTSKDAEGICDVSIQTDNLQSSHSTFQINHDKAYLSRPHTFTYLVSPPFFQRLIRTKNIPINHDVLVTLNIDQLVAPLPLSFKTMLFDVNLHVTPCPVNTPLPMTTFSLQQATIHIANNHTYKYEVSGSANITLMPSIAAMIGEQLSFNFYIPEISLHAGVWAAPLSTLKAETPLLNLKLQTSATLSNTLQLPNGLHIHGAISSSLFTTKQWPIAPTPPTEQKDIAIDFSLNPSEIPLFPSSLQPFVATGKLKIAETDLQLFSSFFHLPLSSPLEIQLNSNLPDDTLFQIDMRGATSNITIDVAQMSHEIAKLLLSIF</sequence>
<proteinExistence type="predicted"/>
<protein>
    <recommendedName>
        <fullName evidence="4">AsmA-like C-terminal domain-containing protein</fullName>
    </recommendedName>
</protein>
<keyword evidence="1" id="KW-0472">Membrane</keyword>
<keyword evidence="1" id="KW-1133">Transmembrane helix</keyword>
<dbReference type="Proteomes" id="UP000722121">
    <property type="component" value="Unassembled WGS sequence"/>
</dbReference>
<evidence type="ECO:0008006" key="4">
    <source>
        <dbReference type="Google" id="ProtNLM"/>
    </source>
</evidence>
<gene>
    <name evidence="2" type="ORF">JYU14_04245</name>
</gene>
<evidence type="ECO:0000313" key="2">
    <source>
        <dbReference type="EMBL" id="MBN4067275.1"/>
    </source>
</evidence>
<comment type="caution">
    <text evidence="2">The sequence shown here is derived from an EMBL/GenBank/DDBJ whole genome shotgun (WGS) entry which is preliminary data.</text>
</comment>
<dbReference type="EMBL" id="JAFITR010000098">
    <property type="protein sequence ID" value="MBN4067275.1"/>
    <property type="molecule type" value="Genomic_DNA"/>
</dbReference>
<accession>A0ABS3ASB6</accession>
<feature type="transmembrane region" description="Helical" evidence="1">
    <location>
        <begin position="19"/>
        <end position="39"/>
    </location>
</feature>
<keyword evidence="3" id="KW-1185">Reference proteome</keyword>
<evidence type="ECO:0000256" key="1">
    <source>
        <dbReference type="SAM" id="Phobius"/>
    </source>
</evidence>
<name>A0ABS3ASB6_9BACT</name>
<keyword evidence="1" id="KW-0812">Transmembrane</keyword>
<organism evidence="2 3">
    <name type="scientific">Simkania negevensis</name>
    <dbReference type="NCBI Taxonomy" id="83561"/>
    <lineage>
        <taxon>Bacteria</taxon>
        <taxon>Pseudomonadati</taxon>
        <taxon>Chlamydiota</taxon>
        <taxon>Chlamydiia</taxon>
        <taxon>Parachlamydiales</taxon>
        <taxon>Simkaniaceae</taxon>
        <taxon>Simkania</taxon>
    </lineage>
</organism>
<reference evidence="2 3" key="1">
    <citation type="submission" date="2021-02" db="EMBL/GenBank/DDBJ databases">
        <title>Activity-based single-cell genomes from oceanic crustal fluid captures similar information to metagenomic and metatranscriptomic surveys with orders of magnitude less sampling.</title>
        <authorList>
            <person name="D'Angelo T.S."/>
            <person name="Orcutt B.N."/>
        </authorList>
    </citation>
    <scope>NUCLEOTIDE SEQUENCE [LARGE SCALE GENOMIC DNA]</scope>
    <source>
        <strain evidence="2">AH-315-G07</strain>
    </source>
</reference>
<evidence type="ECO:0000313" key="3">
    <source>
        <dbReference type="Proteomes" id="UP000722121"/>
    </source>
</evidence>